<dbReference type="GO" id="GO:0016020">
    <property type="term" value="C:membrane"/>
    <property type="evidence" value="ECO:0007669"/>
    <property type="project" value="TreeGrafter"/>
</dbReference>
<reference evidence="2" key="1">
    <citation type="submission" date="2018-11" db="EMBL/GenBank/DDBJ databases">
        <title>Henneguya salminicola genome and transcriptome.</title>
        <authorList>
            <person name="Yahalomi D."/>
            <person name="Atkinson S.D."/>
            <person name="Neuhof M."/>
            <person name="Chang E.S."/>
            <person name="Philippe H."/>
            <person name="Cartwright P."/>
            <person name="Bartholomew J.L."/>
            <person name="Huchon D."/>
        </authorList>
    </citation>
    <scope>NUCLEOTIDE SEQUENCE</scope>
    <source>
        <strain evidence="2">Hz1</strain>
        <tissue evidence="2">Whole</tissue>
    </source>
</reference>
<feature type="transmembrane region" description="Helical" evidence="1">
    <location>
        <begin position="118"/>
        <end position="136"/>
    </location>
</feature>
<protein>
    <submittedName>
        <fullName evidence="2">Lysophospholipid acyltransferase (Trinotate prediction)</fullName>
    </submittedName>
</protein>
<evidence type="ECO:0000256" key="1">
    <source>
        <dbReference type="SAM" id="Phobius"/>
    </source>
</evidence>
<feature type="transmembrane region" description="Helical" evidence="1">
    <location>
        <begin position="157"/>
        <end position="176"/>
    </location>
</feature>
<dbReference type="AlphaFoldDB" id="A0A6G3MGS3"/>
<proteinExistence type="predicted"/>
<dbReference type="EMBL" id="GHBP01002579">
    <property type="protein sequence ID" value="NDJ93136.1"/>
    <property type="molecule type" value="Transcribed_RNA"/>
</dbReference>
<keyword evidence="1" id="KW-1133">Transmembrane helix</keyword>
<feature type="transmembrane region" description="Helical" evidence="1">
    <location>
        <begin position="214"/>
        <end position="237"/>
    </location>
</feature>
<feature type="transmembrane region" description="Helical" evidence="1">
    <location>
        <begin position="87"/>
        <end position="106"/>
    </location>
</feature>
<dbReference type="PANTHER" id="PTHR13906:SF4">
    <property type="entry name" value="LYSOPHOSPHOLIPID ACYLTRANSFERASE 6"/>
    <property type="match status" value="1"/>
</dbReference>
<sequence>MISWIAELTNISPDKLLALLYLLINYPFAYILNYLIYFDLGPPIIKHLFVICVSLAILVNIFSWLCFQTLFLIVISYLVIKLAKNKDVGAIVTVFSLVYLGIFHFLRMFTSRESNHLTITTVTMLVVQRVTFYAYYIKEQRDKLKEYEDFEKPAIKYASFIEFLSYCLFFPVLLFGPSCDYAHYQQAISGLFVSTYIRDYGKGPSVRLNTIQPFFMSIFSLAAYVVVDFYFPFVYLVF</sequence>
<keyword evidence="1" id="KW-0812">Transmembrane</keyword>
<keyword evidence="2" id="KW-0012">Acyltransferase</keyword>
<organism evidence="2">
    <name type="scientific">Henneguya salminicola</name>
    <name type="common">Myxosporean</name>
    <dbReference type="NCBI Taxonomy" id="69463"/>
    <lineage>
        <taxon>Eukaryota</taxon>
        <taxon>Metazoa</taxon>
        <taxon>Cnidaria</taxon>
        <taxon>Myxozoa</taxon>
        <taxon>Myxosporea</taxon>
        <taxon>Bivalvulida</taxon>
        <taxon>Platysporina</taxon>
        <taxon>Myxobolidae</taxon>
        <taxon>Henneguya</taxon>
    </lineage>
</organism>
<evidence type="ECO:0000313" key="2">
    <source>
        <dbReference type="EMBL" id="NDJ93136.1"/>
    </source>
</evidence>
<feature type="transmembrane region" description="Helical" evidence="1">
    <location>
        <begin position="16"/>
        <end position="36"/>
    </location>
</feature>
<keyword evidence="2" id="KW-0808">Transferase</keyword>
<accession>A0A6G3MGS3</accession>
<feature type="transmembrane region" description="Helical" evidence="1">
    <location>
        <begin position="48"/>
        <end position="80"/>
    </location>
</feature>
<dbReference type="PANTHER" id="PTHR13906">
    <property type="entry name" value="PORCUPINE"/>
    <property type="match status" value="1"/>
</dbReference>
<dbReference type="GO" id="GO:0016746">
    <property type="term" value="F:acyltransferase activity"/>
    <property type="evidence" value="ECO:0007669"/>
    <property type="project" value="UniProtKB-KW"/>
</dbReference>
<dbReference type="GO" id="GO:0030258">
    <property type="term" value="P:lipid modification"/>
    <property type="evidence" value="ECO:0007669"/>
    <property type="project" value="TreeGrafter"/>
</dbReference>
<dbReference type="InterPro" id="IPR049941">
    <property type="entry name" value="LPLAT_7/PORCN-like"/>
</dbReference>
<keyword evidence="1" id="KW-0472">Membrane</keyword>
<name>A0A6G3MGS3_HENSL</name>